<dbReference type="AlphaFoldDB" id="A0A5C5U522"/>
<name>A0A5C5U522_9GAMM</name>
<keyword evidence="2" id="KW-0808">Transferase</keyword>
<proteinExistence type="predicted"/>
<evidence type="ECO:0000313" key="3">
    <source>
        <dbReference type="Proteomes" id="UP000319980"/>
    </source>
</evidence>
<dbReference type="EMBL" id="VOHK01000003">
    <property type="protein sequence ID" value="TWT21086.1"/>
    <property type="molecule type" value="Genomic_DNA"/>
</dbReference>
<dbReference type="OrthoDB" id="9799278at2"/>
<protein>
    <submittedName>
        <fullName evidence="2">Polysaccharide pyruvyl transferase family protein</fullName>
    </submittedName>
</protein>
<dbReference type="RefSeq" id="WP_146386470.1">
    <property type="nucleotide sequence ID" value="NZ_VOHK01000003.1"/>
</dbReference>
<organism evidence="2 3">
    <name type="scientific">Luteimonas marina</name>
    <dbReference type="NCBI Taxonomy" id="488485"/>
    <lineage>
        <taxon>Bacteria</taxon>
        <taxon>Pseudomonadati</taxon>
        <taxon>Pseudomonadota</taxon>
        <taxon>Gammaproteobacteria</taxon>
        <taxon>Lysobacterales</taxon>
        <taxon>Lysobacteraceae</taxon>
        <taxon>Luteimonas</taxon>
    </lineage>
</organism>
<dbReference type="Proteomes" id="UP000319980">
    <property type="component" value="Unassembled WGS sequence"/>
</dbReference>
<evidence type="ECO:0000259" key="1">
    <source>
        <dbReference type="Pfam" id="PF04230"/>
    </source>
</evidence>
<dbReference type="GO" id="GO:0016740">
    <property type="term" value="F:transferase activity"/>
    <property type="evidence" value="ECO:0007669"/>
    <property type="project" value="UniProtKB-KW"/>
</dbReference>
<comment type="caution">
    <text evidence="2">The sequence shown here is derived from an EMBL/GenBank/DDBJ whole genome shotgun (WGS) entry which is preliminary data.</text>
</comment>
<gene>
    <name evidence="2" type="ORF">FQY83_06905</name>
</gene>
<sequence length="360" mass="40123">MKISTITCHDVYNYGASLQAYALMHYLEGLGHQVEIIDYKPDYLSGHYQLLAAESPLVGSSRIKAVLYVLVKLPGRLLSRRRKWAFDRFRDSHLKLTAKRYSSFDDLRNNPPQADCFIAGSDQIWNTLRPNGKDPAFYLMFAPEGAIRASYAASIAADVVADGDLPLMREGVSALDHVSVRESTAAELLARMGIGNITHVLDPVFLVSEDSWRKIGADRHDDGYVLVYDFDASDEVRRIATELAGARGLSIYSISQGRYDYADRKFPHAGPAEFVSLIRDAQVVVTNSYHAIVFSLIFGVDFYTAGRTENINSRMSDLLAQFGLEMGSLIDMCETKERISAILEARLLKSEQYLSEVLAG</sequence>
<dbReference type="InterPro" id="IPR007345">
    <property type="entry name" value="Polysacch_pyruvyl_Trfase"/>
</dbReference>
<dbReference type="Pfam" id="PF04230">
    <property type="entry name" value="PS_pyruv_trans"/>
    <property type="match status" value="1"/>
</dbReference>
<accession>A0A5C5U522</accession>
<feature type="domain" description="Polysaccharide pyruvyl transferase" evidence="1">
    <location>
        <begin position="13"/>
        <end position="302"/>
    </location>
</feature>
<reference evidence="2 3" key="1">
    <citation type="journal article" date="2008" name="Int. J. Syst. Evol. Microbiol.">
        <title>Luteimonas marina sp. nov., isolated from seawater.</title>
        <authorList>
            <person name="Baik K.S."/>
            <person name="Park S.C."/>
            <person name="Kim M.S."/>
            <person name="Kim E.M."/>
            <person name="Park C."/>
            <person name="Chun J."/>
            <person name="Seong C.N."/>
        </authorList>
    </citation>
    <scope>NUCLEOTIDE SEQUENCE [LARGE SCALE GENOMIC DNA]</scope>
    <source>
        <strain evidence="2 3">FR1330</strain>
    </source>
</reference>
<evidence type="ECO:0000313" key="2">
    <source>
        <dbReference type="EMBL" id="TWT21086.1"/>
    </source>
</evidence>
<keyword evidence="3" id="KW-1185">Reference proteome</keyword>